<feature type="chain" id="PRO_5042532121" description="Fimbrial-type adhesion domain-containing protein" evidence="5">
    <location>
        <begin position="23"/>
        <end position="186"/>
    </location>
</feature>
<dbReference type="PANTHER" id="PTHR33420">
    <property type="entry name" value="FIMBRIAL SUBUNIT ELFA-RELATED"/>
    <property type="match status" value="1"/>
</dbReference>
<comment type="similarity">
    <text evidence="2">Belongs to the fimbrial protein family.</text>
</comment>
<keyword evidence="8" id="KW-1185">Reference proteome</keyword>
<dbReference type="RefSeq" id="WP_064719998.1">
    <property type="nucleotide sequence ID" value="NZ_LXEV01000023.1"/>
</dbReference>
<dbReference type="InterPro" id="IPR036937">
    <property type="entry name" value="Adhesion_dom_fimbrial_sf"/>
</dbReference>
<dbReference type="InterPro" id="IPR050263">
    <property type="entry name" value="Bact_Fimbrial_Adh_Pro"/>
</dbReference>
<dbReference type="InterPro" id="IPR000259">
    <property type="entry name" value="Adhesion_dom_fimbrial"/>
</dbReference>
<evidence type="ECO:0000256" key="4">
    <source>
        <dbReference type="ARBA" id="ARBA00023263"/>
    </source>
</evidence>
<gene>
    <name evidence="7" type="ORF">M997_2031</name>
</gene>
<evidence type="ECO:0000313" key="7">
    <source>
        <dbReference type="EMBL" id="OAT46550.1"/>
    </source>
</evidence>
<name>A0AAJ3HS29_PROHU</name>
<evidence type="ECO:0000256" key="3">
    <source>
        <dbReference type="ARBA" id="ARBA00022729"/>
    </source>
</evidence>
<dbReference type="AlphaFoldDB" id="A0AAJ3HS29"/>
<keyword evidence="3 5" id="KW-0732">Signal</keyword>
<evidence type="ECO:0000256" key="1">
    <source>
        <dbReference type="ARBA" id="ARBA00004561"/>
    </source>
</evidence>
<comment type="caution">
    <text evidence="7">The sequence shown here is derived from an EMBL/GenBank/DDBJ whole genome shotgun (WGS) entry which is preliminary data.</text>
</comment>
<evidence type="ECO:0000259" key="6">
    <source>
        <dbReference type="Pfam" id="PF00419"/>
    </source>
</evidence>
<dbReference type="PANTHER" id="PTHR33420:SF3">
    <property type="entry name" value="FIMBRIAL SUBUNIT ELFA"/>
    <property type="match status" value="1"/>
</dbReference>
<dbReference type="EMBL" id="LXEV01000023">
    <property type="protein sequence ID" value="OAT46550.1"/>
    <property type="molecule type" value="Genomic_DNA"/>
</dbReference>
<dbReference type="Gene3D" id="2.60.40.1090">
    <property type="entry name" value="Fimbrial-type adhesion domain"/>
    <property type="match status" value="1"/>
</dbReference>
<protein>
    <recommendedName>
        <fullName evidence="6">Fimbrial-type adhesion domain-containing protein</fullName>
    </recommendedName>
</protein>
<sequence>MKKSLISLVILSTLTVSNLAMAADVRVDSRIASPQNITITGRVDADVPSCLVNTTDQLQLGTIRVSDFDGVSRISTKDSANVSISLTGCSAGLRNARITAAGIGSDTMLNTDRAGSNVGVAVLNDLGAVVSLMEEVSYDIVISQDTHGANLSIPVNYIKPVGEAATPGNVTVTLPLSILISDGDIV</sequence>
<organism evidence="7 8">
    <name type="scientific">Proteus hauseri ATCC 700826</name>
    <dbReference type="NCBI Taxonomy" id="1354271"/>
    <lineage>
        <taxon>Bacteria</taxon>
        <taxon>Pseudomonadati</taxon>
        <taxon>Pseudomonadota</taxon>
        <taxon>Gammaproteobacteria</taxon>
        <taxon>Enterobacterales</taxon>
        <taxon>Morganellaceae</taxon>
        <taxon>Proteus</taxon>
    </lineage>
</organism>
<dbReference type="GO" id="GO:0009289">
    <property type="term" value="C:pilus"/>
    <property type="evidence" value="ECO:0007669"/>
    <property type="project" value="UniProtKB-SubCell"/>
</dbReference>
<feature type="domain" description="Fimbrial-type adhesion" evidence="6">
    <location>
        <begin position="39"/>
        <end position="172"/>
    </location>
</feature>
<dbReference type="SUPFAM" id="SSF49401">
    <property type="entry name" value="Bacterial adhesins"/>
    <property type="match status" value="1"/>
</dbReference>
<dbReference type="InterPro" id="IPR008966">
    <property type="entry name" value="Adhesion_dom_sf"/>
</dbReference>
<reference evidence="7 8" key="1">
    <citation type="submission" date="2016-04" db="EMBL/GenBank/DDBJ databases">
        <title>ATOL: Assembling a taxonomically balanced genome-scale reconstruction of the evolutionary history of the Enterobacteriaceae.</title>
        <authorList>
            <person name="Plunkett G.III."/>
            <person name="Neeno-Eckwall E.C."/>
            <person name="Glasner J.D."/>
            <person name="Perna N.T."/>
        </authorList>
    </citation>
    <scope>NUCLEOTIDE SEQUENCE [LARGE SCALE GENOMIC DNA]</scope>
    <source>
        <strain evidence="7 8">ATCC 700826</strain>
    </source>
</reference>
<evidence type="ECO:0000313" key="8">
    <source>
        <dbReference type="Proteomes" id="UP000078250"/>
    </source>
</evidence>
<evidence type="ECO:0000256" key="5">
    <source>
        <dbReference type="SAM" id="SignalP"/>
    </source>
</evidence>
<feature type="signal peptide" evidence="5">
    <location>
        <begin position="1"/>
        <end position="22"/>
    </location>
</feature>
<dbReference type="Pfam" id="PF00419">
    <property type="entry name" value="Fimbrial"/>
    <property type="match status" value="1"/>
</dbReference>
<dbReference type="Proteomes" id="UP000078250">
    <property type="component" value="Unassembled WGS sequence"/>
</dbReference>
<dbReference type="GO" id="GO:0043709">
    <property type="term" value="P:cell adhesion involved in single-species biofilm formation"/>
    <property type="evidence" value="ECO:0007669"/>
    <property type="project" value="TreeGrafter"/>
</dbReference>
<accession>A0AAJ3HS29</accession>
<comment type="subcellular location">
    <subcellularLocation>
        <location evidence="1">Fimbrium</location>
    </subcellularLocation>
</comment>
<keyword evidence="4" id="KW-0281">Fimbrium</keyword>
<proteinExistence type="inferred from homology"/>
<evidence type="ECO:0000256" key="2">
    <source>
        <dbReference type="ARBA" id="ARBA00006671"/>
    </source>
</evidence>